<dbReference type="Proteomes" id="UP000270757">
    <property type="component" value="Unassembled WGS sequence"/>
</dbReference>
<gene>
    <name evidence="2" type="ORF">D6J04_12805</name>
    <name evidence="1" type="ORF">DB745_05095</name>
    <name evidence="3" type="ORF">DIZ81_06695</name>
</gene>
<comment type="caution">
    <text evidence="2">The sequence shown here is derived from an EMBL/GenBank/DDBJ whole genome shotgun (WGS) entry which is preliminary data.</text>
</comment>
<dbReference type="AlphaFoldDB" id="A0A3A5L1L1"/>
<dbReference type="EMBL" id="QCXM01000004">
    <property type="protein sequence ID" value="PUT48348.1"/>
    <property type="molecule type" value="Genomic_DNA"/>
</dbReference>
<dbReference type="EMBL" id="QZWB01000016">
    <property type="protein sequence ID" value="RJT44228.1"/>
    <property type="molecule type" value="Genomic_DNA"/>
</dbReference>
<protein>
    <submittedName>
        <fullName evidence="2">Uncharacterized protein</fullName>
    </submittedName>
</protein>
<dbReference type="EMBL" id="QFGG01000005">
    <property type="protein sequence ID" value="TID43173.1"/>
    <property type="molecule type" value="Genomic_DNA"/>
</dbReference>
<evidence type="ECO:0000313" key="6">
    <source>
        <dbReference type="Proteomes" id="UP000306421"/>
    </source>
</evidence>
<evidence type="ECO:0000313" key="4">
    <source>
        <dbReference type="Proteomes" id="UP000251035"/>
    </source>
</evidence>
<proteinExistence type="predicted"/>
<name>A0A3A5L1L1_9GAMM</name>
<evidence type="ECO:0000313" key="5">
    <source>
        <dbReference type="Proteomes" id="UP000270757"/>
    </source>
</evidence>
<sequence length="457" mass="52208">MLSVNVLVKKNKCKESLKFARDRNNKIQIVLKYNKGQHREVIMVRKALIKAIQTPDSALLNQLANAQTITIQGKPIKAVPLMEDGGKKQGGGFAEAVYLYQNDQGEYRVLKKVHPEQSNAYGGVARKIDTFNGMYNSIYDGGFSDLATARPFENSKDIMDMPYIGGSPVSFDEGYNLIDEGPQKKLFEQFEQSGYFITDYRVPGNVVEVTDSLEGRSYLLVRDVDLLGRRNSLNVTPQLLQDEFPENQRKIHYEKQEEYQKFRHIHADQSTKSLPKKTGLEHDFEQLQQDLLAKMTAKKISGPVREGVEQATHFVALCNAACQHHTPLKFYNSDETQTMGLLRDLLKKGHYPDLKKTYQFDTEKLLNVQLRSIGATRKNIMENTLAKQGDNLKKARDFFRELYHVDFNGEYGNKVKESLATHAIFHDKNYLNELKSKLKGLKEADQKESTSQIKPFK</sequence>
<reference evidence="1 4" key="1">
    <citation type="submission" date="2018-04" db="EMBL/GenBank/DDBJ databases">
        <title>Whole genome sequence comparison of clinical and drinking water Legionella pneumophila isolates associated with the Flint Water Crisis.</title>
        <authorList>
            <person name="Garner E."/>
            <person name="Brown C."/>
            <person name="Schwake O."/>
            <person name="Coil D."/>
            <person name="Jospin G."/>
            <person name="Eisen J."/>
            <person name="Edwards M."/>
            <person name="Pruden A."/>
        </authorList>
    </citation>
    <scope>NUCLEOTIDE SEQUENCE [LARGE SCALE GENOMIC DNA]</scope>
    <source>
        <strain evidence="1 4">Genessee03</strain>
    </source>
</reference>
<reference evidence="3 6" key="2">
    <citation type="submission" date="2018-04" db="EMBL/GenBank/DDBJ databases">
        <title>Whole genome sequence comparison of clinical and drinking water Legionella pneumophila isolates.</title>
        <authorList>
            <person name="Garner E."/>
        </authorList>
    </citation>
    <scope>NUCLEOTIDE SEQUENCE [LARGE SCALE GENOMIC DNA]</scope>
    <source>
        <strain evidence="3 6">WH02</strain>
    </source>
</reference>
<evidence type="ECO:0000313" key="2">
    <source>
        <dbReference type="EMBL" id="RJT44228.1"/>
    </source>
</evidence>
<dbReference type="Proteomes" id="UP000306421">
    <property type="component" value="Unassembled WGS sequence"/>
</dbReference>
<dbReference type="Proteomes" id="UP000251035">
    <property type="component" value="Unassembled WGS sequence"/>
</dbReference>
<accession>A0A3A5L1L1</accession>
<keyword evidence="4" id="KW-1185">Reference proteome</keyword>
<organism evidence="2 5">
    <name type="scientific">Legionella taurinensis</name>
    <dbReference type="NCBI Taxonomy" id="70611"/>
    <lineage>
        <taxon>Bacteria</taxon>
        <taxon>Pseudomonadati</taxon>
        <taxon>Pseudomonadota</taxon>
        <taxon>Gammaproteobacteria</taxon>
        <taxon>Legionellales</taxon>
        <taxon>Legionellaceae</taxon>
        <taxon>Legionella</taxon>
    </lineage>
</organism>
<evidence type="ECO:0000313" key="1">
    <source>
        <dbReference type="EMBL" id="PUT48348.1"/>
    </source>
</evidence>
<reference evidence="2 5" key="3">
    <citation type="submission" date="2018-09" db="EMBL/GenBank/DDBJ databases">
        <title>Draft genome sequences of Legionella taurinensis isolated from water samples.</title>
        <authorList>
            <person name="Chakeri A."/>
            <person name="Allerberger F."/>
            <person name="Kundi M."/>
            <person name="Ruppitsch W."/>
            <person name="Schmid D."/>
        </authorList>
    </citation>
    <scope>NUCLEOTIDE SEQUENCE [LARGE SCALE GENOMIC DNA]</scope>
    <source>
        <strain evidence="2 5">4570-18-6</strain>
    </source>
</reference>
<evidence type="ECO:0000313" key="3">
    <source>
        <dbReference type="EMBL" id="TID43173.1"/>
    </source>
</evidence>